<protein>
    <recommendedName>
        <fullName evidence="3">DUF3630 domain-containing protein</fullName>
    </recommendedName>
</protein>
<dbReference type="Proteomes" id="UP000249645">
    <property type="component" value="Unassembled WGS sequence"/>
</dbReference>
<proteinExistence type="predicted"/>
<dbReference type="EMBL" id="QFOI01000097">
    <property type="protein sequence ID" value="PZP49733.1"/>
    <property type="molecule type" value="Genomic_DNA"/>
</dbReference>
<dbReference type="AlphaFoldDB" id="A0A2W5F4L0"/>
<evidence type="ECO:0000313" key="1">
    <source>
        <dbReference type="EMBL" id="PZP49733.1"/>
    </source>
</evidence>
<evidence type="ECO:0008006" key="3">
    <source>
        <dbReference type="Google" id="ProtNLM"/>
    </source>
</evidence>
<sequence length="98" mass="11418">MLSKLFKRKRKDRNIFDVPAVLNDFYALAHRLGQMQNLQFKEKDDNGDSILWKFNYKGNKYTLSFSIYNGLSIYTSENIRSKSAKKAEEELTDALSEA</sequence>
<accession>A0A2W5F4L0</accession>
<evidence type="ECO:0000313" key="2">
    <source>
        <dbReference type="Proteomes" id="UP000249645"/>
    </source>
</evidence>
<organism evidence="1 2">
    <name type="scientific">Pseudopedobacter saltans</name>
    <dbReference type="NCBI Taxonomy" id="151895"/>
    <lineage>
        <taxon>Bacteria</taxon>
        <taxon>Pseudomonadati</taxon>
        <taxon>Bacteroidota</taxon>
        <taxon>Sphingobacteriia</taxon>
        <taxon>Sphingobacteriales</taxon>
        <taxon>Sphingobacteriaceae</taxon>
        <taxon>Pseudopedobacter</taxon>
    </lineage>
</organism>
<reference evidence="1 2" key="1">
    <citation type="submission" date="2017-11" db="EMBL/GenBank/DDBJ databases">
        <title>Infants hospitalized years apart are colonized by the same room-sourced microbial strains.</title>
        <authorList>
            <person name="Brooks B."/>
            <person name="Olm M.R."/>
            <person name="Firek B.A."/>
            <person name="Baker R."/>
            <person name="Thomas B.C."/>
            <person name="Morowitz M.J."/>
            <person name="Banfield J.F."/>
        </authorList>
    </citation>
    <scope>NUCLEOTIDE SEQUENCE [LARGE SCALE GENOMIC DNA]</scope>
    <source>
        <strain evidence="1">S2_009_000_R2_76</strain>
    </source>
</reference>
<gene>
    <name evidence="1" type="ORF">DI598_07160</name>
</gene>
<comment type="caution">
    <text evidence="1">The sequence shown here is derived from an EMBL/GenBank/DDBJ whole genome shotgun (WGS) entry which is preliminary data.</text>
</comment>
<name>A0A2W5F4L0_9SPHI</name>